<accession>A0A1N6YFN6</accession>
<evidence type="ECO:0000259" key="2">
    <source>
        <dbReference type="Pfam" id="PF26604"/>
    </source>
</evidence>
<keyword evidence="1" id="KW-0812">Transmembrane</keyword>
<evidence type="ECO:0000313" key="4">
    <source>
        <dbReference type="Proteomes" id="UP000185924"/>
    </source>
</evidence>
<organism evidence="3 4">
    <name type="scientific">Pontibacter lucknowensis</name>
    <dbReference type="NCBI Taxonomy" id="1077936"/>
    <lineage>
        <taxon>Bacteria</taxon>
        <taxon>Pseudomonadati</taxon>
        <taxon>Bacteroidota</taxon>
        <taxon>Cytophagia</taxon>
        <taxon>Cytophagales</taxon>
        <taxon>Hymenobacteraceae</taxon>
        <taxon>Pontibacter</taxon>
    </lineage>
</organism>
<dbReference type="AlphaFoldDB" id="A0A1N6YFN6"/>
<dbReference type="OrthoDB" id="853565at2"/>
<keyword evidence="1" id="KW-1133">Transmembrane helix</keyword>
<dbReference type="InterPro" id="IPR058058">
    <property type="entry name" value="CBU_0592-like"/>
</dbReference>
<keyword evidence="1" id="KW-0472">Membrane</keyword>
<reference evidence="4" key="1">
    <citation type="submission" date="2017-01" db="EMBL/GenBank/DDBJ databases">
        <authorList>
            <person name="Varghese N."/>
            <person name="Submissions S."/>
        </authorList>
    </citation>
    <scope>NUCLEOTIDE SEQUENCE [LARGE SCALE GENOMIC DNA]</scope>
    <source>
        <strain evidence="4">DM9</strain>
    </source>
</reference>
<dbReference type="Proteomes" id="UP000185924">
    <property type="component" value="Unassembled WGS sequence"/>
</dbReference>
<dbReference type="RefSeq" id="WP_076422331.1">
    <property type="nucleotide sequence ID" value="NZ_FTNM01000003.1"/>
</dbReference>
<evidence type="ECO:0000256" key="1">
    <source>
        <dbReference type="SAM" id="Phobius"/>
    </source>
</evidence>
<keyword evidence="4" id="KW-1185">Reference proteome</keyword>
<feature type="transmembrane region" description="Helical" evidence="1">
    <location>
        <begin position="63"/>
        <end position="82"/>
    </location>
</feature>
<feature type="transmembrane region" description="Helical" evidence="1">
    <location>
        <begin position="37"/>
        <end position="56"/>
    </location>
</feature>
<proteinExistence type="predicted"/>
<dbReference type="STRING" id="1077936.SAMN05421545_2469"/>
<evidence type="ECO:0000313" key="3">
    <source>
        <dbReference type="EMBL" id="SIR13435.1"/>
    </source>
</evidence>
<dbReference type="NCBIfam" id="NF047864">
    <property type="entry name" value="CBU_0592_membra"/>
    <property type="match status" value="1"/>
</dbReference>
<sequence>MLTLRKYMGEAVGWTGAFFSLSAFSLNSMGLTHGQSLEYLGMNIVGCFFMILYAVSKKAHASSVLNTIFLLVAVIALVRAYFMQP</sequence>
<protein>
    <recommendedName>
        <fullName evidence="2">CBU-0592-like domain-containing protein</fullName>
    </recommendedName>
</protein>
<feature type="transmembrane region" description="Helical" evidence="1">
    <location>
        <begin position="12"/>
        <end position="31"/>
    </location>
</feature>
<feature type="domain" description="CBU-0592-like" evidence="2">
    <location>
        <begin position="10"/>
        <end position="81"/>
    </location>
</feature>
<name>A0A1N6YFN6_9BACT</name>
<dbReference type="EMBL" id="FTNM01000003">
    <property type="protein sequence ID" value="SIR13435.1"/>
    <property type="molecule type" value="Genomic_DNA"/>
</dbReference>
<dbReference type="Pfam" id="PF26604">
    <property type="entry name" value="CBU_0592"/>
    <property type="match status" value="1"/>
</dbReference>
<gene>
    <name evidence="3" type="ORF">SAMN05421545_2469</name>
</gene>